<organism evidence="7 8">
    <name type="scientific">Ornithinibacillus salinisoli</name>
    <dbReference type="NCBI Taxonomy" id="1848459"/>
    <lineage>
        <taxon>Bacteria</taxon>
        <taxon>Bacillati</taxon>
        <taxon>Bacillota</taxon>
        <taxon>Bacilli</taxon>
        <taxon>Bacillales</taxon>
        <taxon>Bacillaceae</taxon>
        <taxon>Ornithinibacillus</taxon>
    </lineage>
</organism>
<feature type="transmembrane region" description="Helical" evidence="6">
    <location>
        <begin position="141"/>
        <end position="160"/>
    </location>
</feature>
<evidence type="ECO:0000256" key="4">
    <source>
        <dbReference type="ARBA" id="ARBA00022989"/>
    </source>
</evidence>
<dbReference type="PANTHER" id="PTHR33545:SF5">
    <property type="entry name" value="UPF0750 MEMBRANE PROTEIN YITT"/>
    <property type="match status" value="1"/>
</dbReference>
<feature type="transmembrane region" description="Helical" evidence="6">
    <location>
        <begin position="7"/>
        <end position="28"/>
    </location>
</feature>
<keyword evidence="8" id="KW-1185">Reference proteome</keyword>
<feature type="transmembrane region" description="Helical" evidence="6">
    <location>
        <begin position="48"/>
        <end position="65"/>
    </location>
</feature>
<sequence length="196" mass="21263">MIKKTAAILGGSILVAAGINLFIIPNHLLDGGIVGIGLIGKYLFELRPGMTIILLSIPLYTLAFFHNRAFFYNGIHGLLVSSFFIDLFYPLSFWDAPPILISSLLAGILVGLGIGIMLTADISSGASDLLALMLAKITNMNAGIIIFLIDCMVLLLGYFTVEEVTILYSAIMVTVIGITTSTILSLFKKDRHSYRF</sequence>
<keyword evidence="4 6" id="KW-1133">Transmembrane helix</keyword>
<comment type="subcellular location">
    <subcellularLocation>
        <location evidence="1">Cell membrane</location>
        <topology evidence="1">Multi-pass membrane protein</topology>
    </subcellularLocation>
</comment>
<proteinExistence type="predicted"/>
<evidence type="ECO:0000313" key="8">
    <source>
        <dbReference type="Proteomes" id="UP001597383"/>
    </source>
</evidence>
<accession>A0ABW4W190</accession>
<name>A0ABW4W190_9BACI</name>
<comment type="caution">
    <text evidence="7">The sequence shown here is derived from an EMBL/GenBank/DDBJ whole genome shotgun (WGS) entry which is preliminary data.</text>
</comment>
<dbReference type="Proteomes" id="UP001597383">
    <property type="component" value="Unassembled WGS sequence"/>
</dbReference>
<dbReference type="PANTHER" id="PTHR33545">
    <property type="entry name" value="UPF0750 MEMBRANE PROTEIN YITT-RELATED"/>
    <property type="match status" value="1"/>
</dbReference>
<dbReference type="EMBL" id="JBHUHQ010000016">
    <property type="protein sequence ID" value="MFD2045111.1"/>
    <property type="molecule type" value="Genomic_DNA"/>
</dbReference>
<feature type="transmembrane region" description="Helical" evidence="6">
    <location>
        <begin position="70"/>
        <end position="93"/>
    </location>
</feature>
<protein>
    <submittedName>
        <fullName evidence="7">YitT family protein</fullName>
    </submittedName>
</protein>
<evidence type="ECO:0000256" key="5">
    <source>
        <dbReference type="ARBA" id="ARBA00023136"/>
    </source>
</evidence>
<keyword evidence="5 6" id="KW-0472">Membrane</keyword>
<feature type="transmembrane region" description="Helical" evidence="6">
    <location>
        <begin position="99"/>
        <end position="120"/>
    </location>
</feature>
<gene>
    <name evidence="7" type="ORF">ACFSJF_12595</name>
</gene>
<reference evidence="8" key="1">
    <citation type="journal article" date="2019" name="Int. J. Syst. Evol. Microbiol.">
        <title>The Global Catalogue of Microorganisms (GCM) 10K type strain sequencing project: providing services to taxonomists for standard genome sequencing and annotation.</title>
        <authorList>
            <consortium name="The Broad Institute Genomics Platform"/>
            <consortium name="The Broad Institute Genome Sequencing Center for Infectious Disease"/>
            <person name="Wu L."/>
            <person name="Ma J."/>
        </authorList>
    </citation>
    <scope>NUCLEOTIDE SEQUENCE [LARGE SCALE GENOMIC DNA]</scope>
    <source>
        <strain evidence="8">R28</strain>
    </source>
</reference>
<dbReference type="Pfam" id="PF02588">
    <property type="entry name" value="YitT_membrane"/>
    <property type="match status" value="1"/>
</dbReference>
<evidence type="ECO:0000256" key="3">
    <source>
        <dbReference type="ARBA" id="ARBA00022692"/>
    </source>
</evidence>
<evidence type="ECO:0000256" key="2">
    <source>
        <dbReference type="ARBA" id="ARBA00022475"/>
    </source>
</evidence>
<evidence type="ECO:0000256" key="6">
    <source>
        <dbReference type="SAM" id="Phobius"/>
    </source>
</evidence>
<dbReference type="RefSeq" id="WP_377557725.1">
    <property type="nucleotide sequence ID" value="NZ_JBHUHQ010000016.1"/>
</dbReference>
<feature type="transmembrane region" description="Helical" evidence="6">
    <location>
        <begin position="166"/>
        <end position="187"/>
    </location>
</feature>
<keyword evidence="2" id="KW-1003">Cell membrane</keyword>
<dbReference type="InterPro" id="IPR003740">
    <property type="entry name" value="YitT"/>
</dbReference>
<evidence type="ECO:0000256" key="1">
    <source>
        <dbReference type="ARBA" id="ARBA00004651"/>
    </source>
</evidence>
<evidence type="ECO:0000313" key="7">
    <source>
        <dbReference type="EMBL" id="MFD2045111.1"/>
    </source>
</evidence>
<dbReference type="InterPro" id="IPR051461">
    <property type="entry name" value="UPF0750_membrane"/>
</dbReference>
<keyword evidence="3 6" id="KW-0812">Transmembrane</keyword>